<sequence>MDHKLSQVSKRSNILDTDGHNGRRWPIHPRESWLYKLGFTIPTGSVAIEVVTSVAISLASLGASTLPLSVIKAESQDLPLLNEKKRAAESSALL</sequence>
<organism evidence="2 3">
    <name type="scientific">Penicillium cf. viridicatum</name>
    <dbReference type="NCBI Taxonomy" id="2972119"/>
    <lineage>
        <taxon>Eukaryota</taxon>
        <taxon>Fungi</taxon>
        <taxon>Dikarya</taxon>
        <taxon>Ascomycota</taxon>
        <taxon>Pezizomycotina</taxon>
        <taxon>Eurotiomycetes</taxon>
        <taxon>Eurotiomycetidae</taxon>
        <taxon>Eurotiales</taxon>
        <taxon>Aspergillaceae</taxon>
        <taxon>Penicillium</taxon>
    </lineage>
</organism>
<evidence type="ECO:0000313" key="3">
    <source>
        <dbReference type="Proteomes" id="UP001150942"/>
    </source>
</evidence>
<evidence type="ECO:0000313" key="2">
    <source>
        <dbReference type="EMBL" id="KAJ5202983.1"/>
    </source>
</evidence>
<proteinExistence type="predicted"/>
<keyword evidence="3" id="KW-1185">Reference proteome</keyword>
<feature type="compositionally biased region" description="Polar residues" evidence="1">
    <location>
        <begin position="1"/>
        <end position="15"/>
    </location>
</feature>
<dbReference type="Proteomes" id="UP001150942">
    <property type="component" value="Unassembled WGS sequence"/>
</dbReference>
<accession>A0A9W9SYN5</accession>
<dbReference type="EMBL" id="JAPQKQ010000003">
    <property type="protein sequence ID" value="KAJ5202983.1"/>
    <property type="molecule type" value="Genomic_DNA"/>
</dbReference>
<reference evidence="2" key="1">
    <citation type="submission" date="2022-11" db="EMBL/GenBank/DDBJ databases">
        <authorList>
            <person name="Petersen C."/>
        </authorList>
    </citation>
    <scope>NUCLEOTIDE SEQUENCE</scope>
    <source>
        <strain evidence="2">IBT 20477</strain>
    </source>
</reference>
<gene>
    <name evidence="2" type="ORF">N7449_005062</name>
</gene>
<evidence type="ECO:0000256" key="1">
    <source>
        <dbReference type="SAM" id="MobiDB-lite"/>
    </source>
</evidence>
<name>A0A9W9SYN5_9EURO</name>
<protein>
    <submittedName>
        <fullName evidence="2">Uncharacterized protein</fullName>
    </submittedName>
</protein>
<comment type="caution">
    <text evidence="2">The sequence shown here is derived from an EMBL/GenBank/DDBJ whole genome shotgun (WGS) entry which is preliminary data.</text>
</comment>
<feature type="region of interest" description="Disordered" evidence="1">
    <location>
        <begin position="1"/>
        <end position="23"/>
    </location>
</feature>
<dbReference type="AlphaFoldDB" id="A0A9W9SYN5"/>
<reference evidence="2" key="2">
    <citation type="journal article" date="2023" name="IMA Fungus">
        <title>Comparative genomic study of the Penicillium genus elucidates a diverse pangenome and 15 lateral gene transfer events.</title>
        <authorList>
            <person name="Petersen C."/>
            <person name="Sorensen T."/>
            <person name="Nielsen M.R."/>
            <person name="Sondergaard T.E."/>
            <person name="Sorensen J.L."/>
            <person name="Fitzpatrick D.A."/>
            <person name="Frisvad J.C."/>
            <person name="Nielsen K.L."/>
        </authorList>
    </citation>
    <scope>NUCLEOTIDE SEQUENCE</scope>
    <source>
        <strain evidence="2">IBT 20477</strain>
    </source>
</reference>